<evidence type="ECO:0000256" key="8">
    <source>
        <dbReference type="ARBA" id="ARBA00022884"/>
    </source>
</evidence>
<dbReference type="PANTHER" id="PTHR24031">
    <property type="entry name" value="RNA HELICASE"/>
    <property type="match status" value="1"/>
</dbReference>
<comment type="subcellular location">
    <subcellularLocation>
        <location evidence="1">Nucleus</location>
        <location evidence="1">Nucleolus</location>
    </subcellularLocation>
</comment>
<dbReference type="SMART" id="SM01178">
    <property type="entry name" value="DUF4217"/>
    <property type="match status" value="1"/>
</dbReference>
<dbReference type="Pfam" id="PF13959">
    <property type="entry name" value="CTE_SPB4"/>
    <property type="match status" value="1"/>
</dbReference>
<dbReference type="PROSITE" id="PS51192">
    <property type="entry name" value="HELICASE_ATP_BIND_1"/>
    <property type="match status" value="1"/>
</dbReference>
<dbReference type="InterPro" id="IPR011545">
    <property type="entry name" value="DEAD/DEAH_box_helicase_dom"/>
</dbReference>
<proteinExistence type="inferred from homology"/>
<dbReference type="GO" id="GO:0005524">
    <property type="term" value="F:ATP binding"/>
    <property type="evidence" value="ECO:0007669"/>
    <property type="project" value="UniProtKB-UniRule"/>
</dbReference>
<comment type="domain">
    <text evidence="11">The Q motif is unique to and characteristic of the DEAD box family of RNA helicases and controls ATP binding and hydrolysis.</text>
</comment>
<dbReference type="SUPFAM" id="SSF52540">
    <property type="entry name" value="P-loop containing nucleoside triphosphate hydrolases"/>
    <property type="match status" value="2"/>
</dbReference>
<comment type="caution">
    <text evidence="16">The sequence shown here is derived from an EMBL/GenBank/DDBJ whole genome shotgun (WGS) entry which is preliminary data.</text>
</comment>
<protein>
    <recommendedName>
        <fullName evidence="11">ATP-dependent RNA helicase</fullName>
        <ecNumber evidence="11">3.6.4.13</ecNumber>
    </recommendedName>
</protein>
<feature type="region of interest" description="Disordered" evidence="12">
    <location>
        <begin position="38"/>
        <end position="120"/>
    </location>
</feature>
<dbReference type="GO" id="GO:0003724">
    <property type="term" value="F:RNA helicase activity"/>
    <property type="evidence" value="ECO:0007669"/>
    <property type="project" value="UniProtKB-EC"/>
</dbReference>
<dbReference type="Pfam" id="PF00270">
    <property type="entry name" value="DEAD"/>
    <property type="match status" value="1"/>
</dbReference>
<evidence type="ECO:0000256" key="9">
    <source>
        <dbReference type="PROSITE-ProRule" id="PRU00552"/>
    </source>
</evidence>
<evidence type="ECO:0000256" key="11">
    <source>
        <dbReference type="RuleBase" id="RU365068"/>
    </source>
</evidence>
<accession>A0A4T0F4K5</accession>
<keyword evidence="7 10" id="KW-0067">ATP-binding</keyword>
<dbReference type="CDD" id="cd17949">
    <property type="entry name" value="DEADc_DDX31"/>
    <property type="match status" value="1"/>
</dbReference>
<dbReference type="GO" id="GO:0003723">
    <property type="term" value="F:RNA binding"/>
    <property type="evidence" value="ECO:0007669"/>
    <property type="project" value="UniProtKB-UniRule"/>
</dbReference>
<keyword evidence="2" id="KW-0690">Ribosome biogenesis</keyword>
<dbReference type="SMART" id="SM00487">
    <property type="entry name" value="DEXDc"/>
    <property type="match status" value="1"/>
</dbReference>
<feature type="compositionally biased region" description="Low complexity" evidence="12">
    <location>
        <begin position="67"/>
        <end position="92"/>
    </location>
</feature>
<evidence type="ECO:0000256" key="5">
    <source>
        <dbReference type="ARBA" id="ARBA00022801"/>
    </source>
</evidence>
<dbReference type="Pfam" id="PF00271">
    <property type="entry name" value="Helicase_C"/>
    <property type="match status" value="1"/>
</dbReference>
<organism evidence="16 17">
    <name type="scientific">Wallemia ichthyophaga</name>
    <dbReference type="NCBI Taxonomy" id="245174"/>
    <lineage>
        <taxon>Eukaryota</taxon>
        <taxon>Fungi</taxon>
        <taxon>Dikarya</taxon>
        <taxon>Basidiomycota</taxon>
        <taxon>Wallemiomycotina</taxon>
        <taxon>Wallemiomycetes</taxon>
        <taxon>Wallemiales</taxon>
        <taxon>Wallemiaceae</taxon>
        <taxon>Wallemia</taxon>
    </lineage>
</organism>
<dbReference type="AlphaFoldDB" id="A0A4T0F4K5"/>
<dbReference type="EMBL" id="SPOF01000010">
    <property type="protein sequence ID" value="TIB14574.1"/>
    <property type="molecule type" value="Genomic_DNA"/>
</dbReference>
<evidence type="ECO:0000256" key="1">
    <source>
        <dbReference type="ARBA" id="ARBA00004604"/>
    </source>
</evidence>
<evidence type="ECO:0000256" key="7">
    <source>
        <dbReference type="ARBA" id="ARBA00022840"/>
    </source>
</evidence>
<dbReference type="InterPro" id="IPR014014">
    <property type="entry name" value="RNA_helicase_DEAD_Q_motif"/>
</dbReference>
<evidence type="ECO:0000259" key="15">
    <source>
        <dbReference type="PROSITE" id="PS51195"/>
    </source>
</evidence>
<evidence type="ECO:0000256" key="12">
    <source>
        <dbReference type="SAM" id="MobiDB-lite"/>
    </source>
</evidence>
<keyword evidence="5 10" id="KW-0378">Hydrolase</keyword>
<reference evidence="16 17" key="1">
    <citation type="submission" date="2019-03" db="EMBL/GenBank/DDBJ databases">
        <title>Sequencing 23 genomes of Wallemia ichthyophaga.</title>
        <authorList>
            <person name="Gostincar C."/>
        </authorList>
    </citation>
    <scope>NUCLEOTIDE SEQUENCE [LARGE SCALE GENOMIC DNA]</scope>
    <source>
        <strain evidence="16 17">EXF-8621</strain>
    </source>
</reference>
<evidence type="ECO:0000256" key="3">
    <source>
        <dbReference type="ARBA" id="ARBA00022552"/>
    </source>
</evidence>
<dbReference type="CDD" id="cd18787">
    <property type="entry name" value="SF2_C_DEAD"/>
    <property type="match status" value="1"/>
</dbReference>
<sequence length="791" mass="88552">MSNHNSNTLKNCYRFVDQNIHLHIPMDDGLLLNFTSGGSRQDRSKKGGRWTDRASAKQTMKRNQRYSAKQQKASQPTQPQQQPEPQAAQSDPPAKKQKGINNDAHGEQSNQPSQNNQKKHVVSSLFTFNPKVEEEQQQINSKSLEHPQQQPSNAPLASTSTFEGAKLHPLLIQHLRDKLEIKAPTPIQKLALPTLLQPSVDENNVLASRDVFIQSQTGSGKTLAYLLPIIQDLLPMGELSFIDRSIGTLAIILAPTRELARQIFDVLENLLQLSLTLRGVPEEEQQRLTRWLVGGLLTGGSTRTHEKARLRKGCPIIVSTPGRLLDHLQNTTSFNASKCRWLVLDEADRLMDLGFEETITGIIKGLEGRRKLTKKAVEEGNLSEVGGWNFDYRRRNILCSATIREDIQSFASQQLLNPVVLKESDIKKEADGETATTNDEATKFTPPAQLTQKYVQVPLKLRLVALLALLRSLLTSKDNEQGNRIITFFSCTDSVDLHFQLFGGVSMDDAGRRNVDDRLSVTCPILPNTKIYRLHGSMSLQNRLNTVKEFTDKKSQQPAIMFCTSVASRGLDMPLVRAVVQVDLPTEGGANEYVHRVGRTARAGKGGEAWSFVAPSEIGWVEWLTNQLDPDHKSIKLNSVSVDNVLKRGYGGQGNEFESRATDVQTSLERWVIASPENSQLARKAYLSHIRAYATHPLDERKFFHVKLLHLGHLAKAFALRETPTTASTTKGDVAQTKDNQKQQTIEQRMQDSVRRIGKNTKRDGEFANNDTSEFQTSISGYDMKPSKRKR</sequence>
<dbReference type="PROSITE" id="PS51195">
    <property type="entry name" value="Q_MOTIF"/>
    <property type="match status" value="1"/>
</dbReference>
<dbReference type="Proteomes" id="UP000306954">
    <property type="component" value="Unassembled WGS sequence"/>
</dbReference>
<evidence type="ECO:0000313" key="17">
    <source>
        <dbReference type="Proteomes" id="UP000306954"/>
    </source>
</evidence>
<comment type="similarity">
    <text evidence="10">Belongs to the DEAD box helicase family.</text>
</comment>
<keyword evidence="6 10" id="KW-0347">Helicase</keyword>
<feature type="domain" description="Helicase C-terminal" evidence="14">
    <location>
        <begin position="469"/>
        <end position="643"/>
    </location>
</feature>
<dbReference type="InterPro" id="IPR000629">
    <property type="entry name" value="RNA-helicase_DEAD-box_CS"/>
</dbReference>
<feature type="compositionally biased region" description="Polar residues" evidence="12">
    <location>
        <begin position="769"/>
        <end position="780"/>
    </location>
</feature>
<feature type="compositionally biased region" description="Basic and acidic residues" evidence="12">
    <location>
        <begin position="40"/>
        <end position="55"/>
    </location>
</feature>
<evidence type="ECO:0000256" key="10">
    <source>
        <dbReference type="RuleBase" id="RU000492"/>
    </source>
</evidence>
<dbReference type="PROSITE" id="PS00039">
    <property type="entry name" value="DEAD_ATP_HELICASE"/>
    <property type="match status" value="1"/>
</dbReference>
<dbReference type="EC" id="3.6.4.13" evidence="11"/>
<keyword evidence="8 11" id="KW-0694">RNA-binding</keyword>
<keyword evidence="3" id="KW-0698">rRNA processing</keyword>
<dbReference type="InterPro" id="IPR027417">
    <property type="entry name" value="P-loop_NTPase"/>
</dbReference>
<feature type="compositionally biased region" description="Polar residues" evidence="12">
    <location>
        <begin position="137"/>
        <end position="159"/>
    </location>
</feature>
<evidence type="ECO:0000313" key="16">
    <source>
        <dbReference type="EMBL" id="TIB14574.1"/>
    </source>
</evidence>
<dbReference type="SMART" id="SM00490">
    <property type="entry name" value="HELICc"/>
    <property type="match status" value="1"/>
</dbReference>
<keyword evidence="4 10" id="KW-0547">Nucleotide-binding</keyword>
<dbReference type="PROSITE" id="PS51194">
    <property type="entry name" value="HELICASE_CTER"/>
    <property type="match status" value="1"/>
</dbReference>
<evidence type="ECO:0000256" key="6">
    <source>
        <dbReference type="ARBA" id="ARBA00022806"/>
    </source>
</evidence>
<feature type="region of interest" description="Disordered" evidence="12">
    <location>
        <begin position="725"/>
        <end position="791"/>
    </location>
</feature>
<feature type="region of interest" description="Disordered" evidence="12">
    <location>
        <begin position="132"/>
        <end position="159"/>
    </location>
</feature>
<dbReference type="Gene3D" id="3.40.50.300">
    <property type="entry name" value="P-loop containing nucleotide triphosphate hydrolases"/>
    <property type="match status" value="2"/>
</dbReference>
<dbReference type="InterPro" id="IPR014001">
    <property type="entry name" value="Helicase_ATP-bd"/>
</dbReference>
<evidence type="ECO:0000259" key="14">
    <source>
        <dbReference type="PROSITE" id="PS51194"/>
    </source>
</evidence>
<dbReference type="InterPro" id="IPR001650">
    <property type="entry name" value="Helicase_C-like"/>
</dbReference>
<feature type="short sequence motif" description="Q motif" evidence="9">
    <location>
        <begin position="160"/>
        <end position="189"/>
    </location>
</feature>
<feature type="domain" description="Helicase ATP-binding" evidence="13">
    <location>
        <begin position="202"/>
        <end position="421"/>
    </location>
</feature>
<feature type="domain" description="DEAD-box RNA helicase Q" evidence="15">
    <location>
        <begin position="160"/>
        <end position="189"/>
    </location>
</feature>
<comment type="catalytic activity">
    <reaction evidence="11">
        <text>ATP + H2O = ADP + phosphate + H(+)</text>
        <dbReference type="Rhea" id="RHEA:13065"/>
        <dbReference type="ChEBI" id="CHEBI:15377"/>
        <dbReference type="ChEBI" id="CHEBI:15378"/>
        <dbReference type="ChEBI" id="CHEBI:30616"/>
        <dbReference type="ChEBI" id="CHEBI:43474"/>
        <dbReference type="ChEBI" id="CHEBI:456216"/>
        <dbReference type="EC" id="3.6.4.13"/>
    </reaction>
</comment>
<dbReference type="GO" id="GO:0016887">
    <property type="term" value="F:ATP hydrolysis activity"/>
    <property type="evidence" value="ECO:0007669"/>
    <property type="project" value="RHEA"/>
</dbReference>
<evidence type="ECO:0000256" key="4">
    <source>
        <dbReference type="ARBA" id="ARBA00022741"/>
    </source>
</evidence>
<evidence type="ECO:0000256" key="2">
    <source>
        <dbReference type="ARBA" id="ARBA00022517"/>
    </source>
</evidence>
<evidence type="ECO:0000259" key="13">
    <source>
        <dbReference type="PROSITE" id="PS51192"/>
    </source>
</evidence>
<gene>
    <name evidence="16" type="ORF">E3P90_01185</name>
</gene>
<dbReference type="InterPro" id="IPR025313">
    <property type="entry name" value="SPB4-like_CTE"/>
</dbReference>
<feature type="compositionally biased region" description="Basic and acidic residues" evidence="12">
    <location>
        <begin position="749"/>
        <end position="766"/>
    </location>
</feature>
<dbReference type="GO" id="GO:0006364">
    <property type="term" value="P:rRNA processing"/>
    <property type="evidence" value="ECO:0007669"/>
    <property type="project" value="UniProtKB-KW"/>
</dbReference>
<comment type="function">
    <text evidence="11">RNA helicase.</text>
</comment>
<dbReference type="OrthoDB" id="422663at2759"/>
<name>A0A4T0F4K5_WALIC</name>
<dbReference type="GO" id="GO:0005730">
    <property type="term" value="C:nucleolus"/>
    <property type="evidence" value="ECO:0007669"/>
    <property type="project" value="UniProtKB-SubCell"/>
</dbReference>